<proteinExistence type="predicted"/>
<keyword evidence="2" id="KW-1185">Reference proteome</keyword>
<dbReference type="RefSeq" id="WP_170166462.1">
    <property type="nucleotide sequence ID" value="NZ_QLTT01000003.1"/>
</dbReference>
<name>A0ABX9EAM9_9PSEU</name>
<gene>
    <name evidence="1" type="ORF">C8D87_103561</name>
</gene>
<organism evidence="1 2">
    <name type="scientific">Lentzea atacamensis</name>
    <dbReference type="NCBI Taxonomy" id="531938"/>
    <lineage>
        <taxon>Bacteria</taxon>
        <taxon>Bacillati</taxon>
        <taxon>Actinomycetota</taxon>
        <taxon>Actinomycetes</taxon>
        <taxon>Pseudonocardiales</taxon>
        <taxon>Pseudonocardiaceae</taxon>
        <taxon>Lentzea</taxon>
    </lineage>
</organism>
<comment type="caution">
    <text evidence="1">The sequence shown here is derived from an EMBL/GenBank/DDBJ whole genome shotgun (WGS) entry which is preliminary data.</text>
</comment>
<protein>
    <submittedName>
        <fullName evidence="1">Uncharacterized protein</fullName>
    </submittedName>
</protein>
<sequence>MPDPLHDPLNFAQIAKESWKTAGMMYLDELRRMVVRHAGPYGRPLWNDACWCSPATG</sequence>
<evidence type="ECO:0000313" key="1">
    <source>
        <dbReference type="EMBL" id="RAS67222.1"/>
    </source>
</evidence>
<reference evidence="1 2" key="1">
    <citation type="submission" date="2018-06" db="EMBL/GenBank/DDBJ databases">
        <title>Genomic Encyclopedia of Type Strains, Phase IV (KMG-IV): sequencing the most valuable type-strain genomes for metagenomic binning, comparative biology and taxonomic classification.</title>
        <authorList>
            <person name="Goeker M."/>
        </authorList>
    </citation>
    <scope>NUCLEOTIDE SEQUENCE [LARGE SCALE GENOMIC DNA]</scope>
    <source>
        <strain evidence="1 2">DSM 45479</strain>
    </source>
</reference>
<accession>A0ABX9EAM9</accession>
<evidence type="ECO:0000313" key="2">
    <source>
        <dbReference type="Proteomes" id="UP000248714"/>
    </source>
</evidence>
<dbReference type="EMBL" id="QLTT01000003">
    <property type="protein sequence ID" value="RAS67222.1"/>
    <property type="molecule type" value="Genomic_DNA"/>
</dbReference>
<dbReference type="Proteomes" id="UP000248714">
    <property type="component" value="Unassembled WGS sequence"/>
</dbReference>